<dbReference type="InParanoid" id="A0A7J6J0U4"/>
<feature type="compositionally biased region" description="Low complexity" evidence="1">
    <location>
        <begin position="1001"/>
        <end position="1015"/>
    </location>
</feature>
<feature type="region of interest" description="Disordered" evidence="1">
    <location>
        <begin position="685"/>
        <end position="712"/>
    </location>
</feature>
<feature type="compositionally biased region" description="Polar residues" evidence="1">
    <location>
        <begin position="647"/>
        <end position="657"/>
    </location>
</feature>
<evidence type="ECO:0000313" key="4">
    <source>
        <dbReference type="Proteomes" id="UP000011096"/>
    </source>
</evidence>
<dbReference type="EMBL" id="ANPB02000005">
    <property type="protein sequence ID" value="KAF4483026.1"/>
    <property type="molecule type" value="Genomic_DNA"/>
</dbReference>
<dbReference type="GO" id="GO:0003729">
    <property type="term" value="F:mRNA binding"/>
    <property type="evidence" value="ECO:0007669"/>
    <property type="project" value="TreeGrafter"/>
</dbReference>
<gene>
    <name evidence="3" type="ORF">CGGC5_v010057</name>
</gene>
<feature type="compositionally biased region" description="Polar residues" evidence="1">
    <location>
        <begin position="942"/>
        <end position="957"/>
    </location>
</feature>
<keyword evidence="4" id="KW-1185">Reference proteome</keyword>
<feature type="region of interest" description="Disordered" evidence="1">
    <location>
        <begin position="901"/>
        <end position="1029"/>
    </location>
</feature>
<dbReference type="PANTHER" id="PTHR12854">
    <property type="entry name" value="ATAXIN 2-RELATED"/>
    <property type="match status" value="1"/>
</dbReference>
<dbReference type="PANTHER" id="PTHR12854:SF7">
    <property type="entry name" value="ATAXIN-2 HOMOLOG"/>
    <property type="match status" value="1"/>
</dbReference>
<feature type="compositionally biased region" description="Basic and acidic residues" evidence="1">
    <location>
        <begin position="236"/>
        <end position="245"/>
    </location>
</feature>
<feature type="compositionally biased region" description="Basic and acidic residues" evidence="1">
    <location>
        <begin position="461"/>
        <end position="479"/>
    </location>
</feature>
<dbReference type="GeneID" id="43603748"/>
<evidence type="ECO:0000256" key="1">
    <source>
        <dbReference type="SAM" id="MobiDB-lite"/>
    </source>
</evidence>
<comment type="caution">
    <text evidence="3">The sequence shown here is derived from an EMBL/GenBank/DDBJ whole genome shotgun (WGS) entry which is preliminary data.</text>
</comment>
<feature type="compositionally biased region" description="Polar residues" evidence="1">
    <location>
        <begin position="487"/>
        <end position="535"/>
    </location>
</feature>
<dbReference type="OrthoDB" id="2275718at2759"/>
<feature type="domain" description="LsmAD" evidence="2">
    <location>
        <begin position="167"/>
        <end position="243"/>
    </location>
</feature>
<protein>
    <recommendedName>
        <fullName evidence="2">LsmAD domain-containing protein</fullName>
    </recommendedName>
</protein>
<reference evidence="3 4" key="2">
    <citation type="submission" date="2020-04" db="EMBL/GenBank/DDBJ databases">
        <title>Genome sequencing and assembly of multiple isolates from the Colletotrichum gloeosporioides species complex.</title>
        <authorList>
            <person name="Gan P."/>
            <person name="Shirasu K."/>
        </authorList>
    </citation>
    <scope>NUCLEOTIDE SEQUENCE [LARGE SCALE GENOMIC DNA]</scope>
    <source>
        <strain evidence="3 4">Nara gc5</strain>
    </source>
</reference>
<reference evidence="3 4" key="1">
    <citation type="submission" date="2012-08" db="EMBL/GenBank/DDBJ databases">
        <authorList>
            <person name="Gan P.H.P."/>
            <person name="Ikeda K."/>
            <person name="Irieda H."/>
            <person name="Narusaka M."/>
            <person name="O'Connell R.J."/>
            <person name="Narusaka Y."/>
            <person name="Takano Y."/>
            <person name="Kubo Y."/>
            <person name="Shirasu K."/>
        </authorList>
    </citation>
    <scope>NUCLEOTIDE SEQUENCE [LARGE SCALE GENOMIC DNA]</scope>
    <source>
        <strain evidence="3 4">Nara gc5</strain>
    </source>
</reference>
<feature type="compositionally biased region" description="Low complexity" evidence="1">
    <location>
        <begin position="306"/>
        <end position="319"/>
    </location>
</feature>
<feature type="compositionally biased region" description="Low complexity" evidence="1">
    <location>
        <begin position="629"/>
        <end position="646"/>
    </location>
</feature>
<feature type="region of interest" description="Disordered" evidence="1">
    <location>
        <begin position="461"/>
        <end position="657"/>
    </location>
</feature>
<name>A0A7J6J0U4_COLFN</name>
<dbReference type="AlphaFoldDB" id="A0A7J6J0U4"/>
<feature type="region of interest" description="Disordered" evidence="1">
    <location>
        <begin position="221"/>
        <end position="376"/>
    </location>
</feature>
<accession>A0A7J6J0U4</accession>
<proteinExistence type="predicted"/>
<dbReference type="Proteomes" id="UP000011096">
    <property type="component" value="Unassembled WGS sequence"/>
</dbReference>
<dbReference type="Pfam" id="PF06741">
    <property type="entry name" value="LsmAD"/>
    <property type="match status" value="1"/>
</dbReference>
<dbReference type="SMART" id="SM01272">
    <property type="entry name" value="LsmAD"/>
    <property type="match status" value="1"/>
</dbReference>
<sequence>MYLSWVPALAHIRRDLDQFNLPRASKPLATFLSDYTADLQTSATVFFRAQRTEDHPIPVARGLEVIARGCKMVPPKKLQSEIGNNGSKNNMSYNKRDAAMGKADGKGQNGARSGFRTDTAISTNNRLGNERALQPWVPDAGDGIDGSLEKSSSGGAWDQFAENERLFGLKTDYDENIYTTTIDKSHPQYRERMAAADRKAREIERSLPTTAHVAEERVMDFVGGGGNDQGGDEEDKYSGVRRDKYTPPAKRAPSSQSTVTGAPVDPAIISSQLRAPAKKQTAVKPEDAKLLNQLANKGGAAQGGEAPKPADSKPAAKPTPKQEPAKSTESKPADAKATAAKANDAKTDKSAAAARPSAATSRTISPQVKEGAPSAALTVERDVLNSFKSFASQQRQNAEKVRSSKAKADKEVKLTELKKFADTFKLSTPVPSDLIGIIAKDPSKQKEIQAKALQNAEDIARAKADAATKPKETPSKDGASKSAADTPATQSVTTDTRSASRPTPTQHTISPSNVPNRHPNARQSYASPQYHTQTYRNDRSGQHMAQQNRQPLAQRLRNVEQQKMSQPPAHPHGGGQDMRLPPTGPANNNEAFSRRITGVPSHIGGKLNPNSHEFRPSPFAASFNPNGHPSAGSSPRSSAANNAPTSDATTLVSSAPTGQLIRRKTKTVDVKKCYILAHVKTYQPPQGRNWDDNEGLRPSYDTPPTWRQVQDNEKPDSTMHITSKEFLERQSFASSSIATPNHTHVVPSAHQHQLPFHLQQPAHGMGPRQSPHMPPMPMQNQHGGHVPHGPYQNMDDHRMMHSNSAQSFASPRMGQVPITYTPAMGSAGQVPYNQPMMQPFVPGTPNMGGFRNFSNNHQYMPQQPGAPMGGPMMPQFMNPQGMVPAPQMPMYAGGHAQFMPPNAAPPQPIPGSNGYPSPGRPVAPMMAHQGSQQGQPVYGMSPNVQYQQPAFTPQQPGGQVGRGYNGPGPQHFGTSPSQMHSYGAQHRSGSNTYGAKPFNNHGQHQGSQQGAAVPAGGPGRGPDGSEEAK</sequence>
<dbReference type="GO" id="GO:0010494">
    <property type="term" value="C:cytoplasmic stress granule"/>
    <property type="evidence" value="ECO:0007669"/>
    <property type="project" value="TreeGrafter"/>
</dbReference>
<dbReference type="InterPro" id="IPR045117">
    <property type="entry name" value="ATXN2-like"/>
</dbReference>
<feature type="compositionally biased region" description="Low complexity" evidence="1">
    <location>
        <begin position="350"/>
        <end position="363"/>
    </location>
</feature>
<dbReference type="RefSeq" id="XP_066008532.1">
    <property type="nucleotide sequence ID" value="XM_066152257.1"/>
</dbReference>
<evidence type="ECO:0000259" key="2">
    <source>
        <dbReference type="SMART" id="SM01272"/>
    </source>
</evidence>
<dbReference type="InterPro" id="IPR009604">
    <property type="entry name" value="LsmAD_domain"/>
</dbReference>
<evidence type="ECO:0000313" key="3">
    <source>
        <dbReference type="EMBL" id="KAF4483026.1"/>
    </source>
</evidence>
<feature type="compositionally biased region" description="Basic and acidic residues" evidence="1">
    <location>
        <begin position="323"/>
        <end position="334"/>
    </location>
</feature>
<dbReference type="GO" id="GO:0034063">
    <property type="term" value="P:stress granule assembly"/>
    <property type="evidence" value="ECO:0007669"/>
    <property type="project" value="TreeGrafter"/>
</dbReference>
<organism evidence="3 4">
    <name type="scientific">Colletotrichum fructicola (strain Nara gc5)</name>
    <name type="common">Anthracnose fungus</name>
    <name type="synonym">Colletotrichum gloeosporioides (strain Nara gc5)</name>
    <dbReference type="NCBI Taxonomy" id="1213859"/>
    <lineage>
        <taxon>Eukaryota</taxon>
        <taxon>Fungi</taxon>
        <taxon>Dikarya</taxon>
        <taxon>Ascomycota</taxon>
        <taxon>Pezizomycotina</taxon>
        <taxon>Sordariomycetes</taxon>
        <taxon>Hypocreomycetidae</taxon>
        <taxon>Glomerellales</taxon>
        <taxon>Glomerellaceae</taxon>
        <taxon>Colletotrichum</taxon>
        <taxon>Colletotrichum gloeosporioides species complex</taxon>
    </lineage>
</organism>